<dbReference type="EMBL" id="CR555307">
    <property type="protein sequence ID" value="CAI10289.1"/>
    <property type="molecule type" value="Genomic_DNA"/>
</dbReference>
<proteinExistence type="predicted"/>
<gene>
    <name evidence="1" type="ORF">p1B61</name>
</gene>
<reference evidence="1 2" key="1">
    <citation type="journal article" date="2005" name="Arch. Microbiol.">
        <title>The genome sequence of an anaerobic aromatic-degrading denitrifying bacterium, strain EbN1.</title>
        <authorList>
            <person name="Rabus R."/>
            <person name="Kube M."/>
            <person name="Heider J."/>
            <person name="Beck A."/>
            <person name="Heitmann K."/>
            <person name="Widdel F."/>
            <person name="Reinhardt R."/>
        </authorList>
    </citation>
    <scope>NUCLEOTIDE SEQUENCE [LARGE SCALE GENOMIC DNA]</scope>
    <source>
        <strain evidence="1 2">EbN1</strain>
        <plasmid evidence="2">Plasmid pAzo1</plasmid>
    </source>
</reference>
<accession>Q5NXC5</accession>
<evidence type="ECO:0000313" key="2">
    <source>
        <dbReference type="Proteomes" id="UP000006552"/>
    </source>
</evidence>
<organism evidence="1 2">
    <name type="scientific">Aromatoleum aromaticum (strain DSM 19018 / LMG 30748 / EbN1)</name>
    <name type="common">Azoarcus sp. (strain EbN1)</name>
    <dbReference type="NCBI Taxonomy" id="76114"/>
    <lineage>
        <taxon>Bacteria</taxon>
        <taxon>Pseudomonadati</taxon>
        <taxon>Pseudomonadota</taxon>
        <taxon>Betaproteobacteria</taxon>
        <taxon>Rhodocyclales</taxon>
        <taxon>Rhodocyclaceae</taxon>
        <taxon>Aromatoleum</taxon>
    </lineage>
</organism>
<keyword evidence="1" id="KW-0614">Plasmid</keyword>
<dbReference type="HOGENOM" id="CLU_2366754_0_0_4"/>
<geneLocation type="plasmid" evidence="2">
    <name>pAzo1</name>
</geneLocation>
<protein>
    <submittedName>
        <fullName evidence="1">Uncharacterized protein</fullName>
    </submittedName>
</protein>
<evidence type="ECO:0000313" key="1">
    <source>
        <dbReference type="EMBL" id="CAI10289.1"/>
    </source>
</evidence>
<dbReference type="AlphaFoldDB" id="Q5NXC5"/>
<dbReference type="Proteomes" id="UP000006552">
    <property type="component" value="Plasmid 1"/>
</dbReference>
<keyword evidence="2" id="KW-1185">Reference proteome</keyword>
<dbReference type="KEGG" id="eba:p1B61"/>
<name>Q5NXC5_AROAE</name>
<dbReference type="RefSeq" id="WP_011254888.1">
    <property type="nucleotide sequence ID" value="NC_006823.1"/>
</dbReference>
<sequence>MEKRKMYDWSPELKAALVADDDFNDIEYIDLEVAPRQAEVGSTGYLLLPMLHTLAYARLLGGFLRKNEYVLAKKWVNYSKLRAEPKLPATQGENI</sequence>